<reference evidence="1" key="1">
    <citation type="submission" date="2019-08" db="EMBL/GenBank/DDBJ databases">
        <authorList>
            <person name="Kucharzyk K."/>
            <person name="Murdoch R.W."/>
            <person name="Higgins S."/>
            <person name="Loffler F."/>
        </authorList>
    </citation>
    <scope>NUCLEOTIDE SEQUENCE</scope>
</reference>
<dbReference type="InterPro" id="IPR046098">
    <property type="entry name" value="DUF6034"/>
</dbReference>
<evidence type="ECO:0000313" key="1">
    <source>
        <dbReference type="EMBL" id="MPN26791.1"/>
    </source>
</evidence>
<sequence>MPITITKDDGTGVADEEQYVEPWEYERLELIVDETGVISFLYKSPYEVVESVTGNAKLLSFQDIQSVLSTMLPANYAWMDESGDIVSAVVNISEIQFGLARITEPNTRDQGLLVPVWDFWGSVSITNDKGDVHLFTKYDALLTINAIDGSTINRSLGY</sequence>
<dbReference type="AlphaFoldDB" id="A0A645GII9"/>
<dbReference type="EMBL" id="VSSQ01076447">
    <property type="protein sequence ID" value="MPN26791.1"/>
    <property type="molecule type" value="Genomic_DNA"/>
</dbReference>
<gene>
    <name evidence="1" type="ORF">SDC9_174216</name>
</gene>
<organism evidence="1">
    <name type="scientific">bioreactor metagenome</name>
    <dbReference type="NCBI Taxonomy" id="1076179"/>
    <lineage>
        <taxon>unclassified sequences</taxon>
        <taxon>metagenomes</taxon>
        <taxon>ecological metagenomes</taxon>
    </lineage>
</organism>
<dbReference type="Pfam" id="PF19499">
    <property type="entry name" value="DUF6034"/>
    <property type="match status" value="1"/>
</dbReference>
<accession>A0A645GII9</accession>
<protein>
    <submittedName>
        <fullName evidence="1">Uncharacterized protein</fullName>
    </submittedName>
</protein>
<proteinExistence type="predicted"/>
<name>A0A645GII9_9ZZZZ</name>
<comment type="caution">
    <text evidence="1">The sequence shown here is derived from an EMBL/GenBank/DDBJ whole genome shotgun (WGS) entry which is preliminary data.</text>
</comment>